<name>A0A916DSV8_9BACT</name>
<dbReference type="AlphaFoldDB" id="A0A916DSV8"/>
<organism evidence="1 2">
    <name type="scientific">Aureispira anguillae</name>
    <dbReference type="NCBI Taxonomy" id="2864201"/>
    <lineage>
        <taxon>Bacteria</taxon>
        <taxon>Pseudomonadati</taxon>
        <taxon>Bacteroidota</taxon>
        <taxon>Saprospiria</taxon>
        <taxon>Saprospirales</taxon>
        <taxon>Saprospiraceae</taxon>
        <taxon>Aureispira</taxon>
    </lineage>
</organism>
<evidence type="ECO:0008006" key="3">
    <source>
        <dbReference type="Google" id="ProtNLM"/>
    </source>
</evidence>
<dbReference type="KEGG" id="aup:AsAng_0020340"/>
<reference evidence="1" key="1">
    <citation type="submission" date="2022-09" db="EMBL/GenBank/DDBJ databases">
        <title>Aureispira anguillicida sp. nov., isolated from Leptocephalus of Japanese eel Anguilla japonica.</title>
        <authorList>
            <person name="Yuasa K."/>
            <person name="Mekata T."/>
            <person name="Ikunari K."/>
        </authorList>
    </citation>
    <scope>NUCLEOTIDE SEQUENCE</scope>
    <source>
        <strain evidence="1">EL160426</strain>
    </source>
</reference>
<dbReference type="RefSeq" id="WP_264792513.1">
    <property type="nucleotide sequence ID" value="NZ_AP026867.1"/>
</dbReference>
<proteinExistence type="predicted"/>
<accession>A0A916DSV8</accession>
<gene>
    <name evidence="1" type="ORF">AsAng_0020340</name>
</gene>
<dbReference type="Proteomes" id="UP001060919">
    <property type="component" value="Chromosome"/>
</dbReference>
<dbReference type="EMBL" id="AP026867">
    <property type="protein sequence ID" value="BDS11322.1"/>
    <property type="molecule type" value="Genomic_DNA"/>
</dbReference>
<protein>
    <recommendedName>
        <fullName evidence="3">HNH endonuclease</fullName>
    </recommendedName>
</protein>
<sequence length="280" mass="32835">MKNISAYSKNSMDFFDEVLNSKKDPILVSRINVLYPNITHLFQTYDTLFSSNSLVNANSFGYSGQNKSDLEKLYNYKRKAFRILELELTTNSKNRRNNTCQNCTLESINSFDHLLPQTEFIEYVIHPKNLFPSCTTCNSHKSKIWRDNGKTLFLNLYLDTLPQVQYLFVDINITNGLVEPTFYLENRHHIHPDLFELLENHYTKLHLFRRFKEKSGNIIEELENSLKPYKNSGNLSKTDIISIVEDKIAFDKTSFGINYWKSILEYELIHSNSFIDTLIK</sequence>
<keyword evidence="2" id="KW-1185">Reference proteome</keyword>
<evidence type="ECO:0000313" key="1">
    <source>
        <dbReference type="EMBL" id="BDS11322.1"/>
    </source>
</evidence>
<evidence type="ECO:0000313" key="2">
    <source>
        <dbReference type="Proteomes" id="UP001060919"/>
    </source>
</evidence>
<dbReference type="Gene3D" id="1.10.30.50">
    <property type="match status" value="1"/>
</dbReference>